<evidence type="ECO:0000256" key="6">
    <source>
        <dbReference type="ARBA" id="ARBA00023014"/>
    </source>
</evidence>
<dbReference type="InterPro" id="IPR036136">
    <property type="entry name" value="Nit/Sulf_reduc_fer-like_dom_sf"/>
</dbReference>
<reference evidence="8" key="1">
    <citation type="submission" date="2020-08" db="EMBL/GenBank/DDBJ databases">
        <title>Genomic Encyclopedia of Type Strains, Phase IV (KMG-IV): sequencing the most valuable type-strain genomes for metagenomic binning, comparative biology and taxonomic classification.</title>
        <authorList>
            <person name="Goeker M."/>
        </authorList>
    </citation>
    <scope>NUCLEOTIDE SEQUENCE [LARGE SCALE GENOMIC DNA]</scope>
    <source>
        <strain evidence="8">DSM 105040</strain>
    </source>
</reference>
<evidence type="ECO:0000256" key="5">
    <source>
        <dbReference type="ARBA" id="ARBA00023004"/>
    </source>
</evidence>
<dbReference type="PANTHER" id="PTHR32439">
    <property type="entry name" value="FERREDOXIN--NITRITE REDUCTASE, CHLOROPLASTIC"/>
    <property type="match status" value="1"/>
</dbReference>
<evidence type="ECO:0000259" key="7">
    <source>
        <dbReference type="Pfam" id="PF03460"/>
    </source>
</evidence>
<dbReference type="Gene3D" id="3.30.413.10">
    <property type="entry name" value="Sulfite Reductase Hemoprotein, domain 1"/>
    <property type="match status" value="1"/>
</dbReference>
<dbReference type="Pfam" id="PF03460">
    <property type="entry name" value="NIR_SIR_ferr"/>
    <property type="match status" value="1"/>
</dbReference>
<dbReference type="EC" id="1.14.13.83" evidence="8"/>
<dbReference type="AlphaFoldDB" id="A0A840CI53"/>
<keyword evidence="9" id="KW-1185">Reference proteome</keyword>
<evidence type="ECO:0000256" key="4">
    <source>
        <dbReference type="ARBA" id="ARBA00023002"/>
    </source>
</evidence>
<dbReference type="EMBL" id="JACIEQ010000003">
    <property type="protein sequence ID" value="MBB4022909.1"/>
    <property type="molecule type" value="Genomic_DNA"/>
</dbReference>
<evidence type="ECO:0000256" key="1">
    <source>
        <dbReference type="ARBA" id="ARBA00022485"/>
    </source>
</evidence>
<organism evidence="8 9">
    <name type="scientific">Actibacterium naphthalenivorans</name>
    <dbReference type="NCBI Taxonomy" id="1614693"/>
    <lineage>
        <taxon>Bacteria</taxon>
        <taxon>Pseudomonadati</taxon>
        <taxon>Pseudomonadota</taxon>
        <taxon>Alphaproteobacteria</taxon>
        <taxon>Rhodobacterales</taxon>
        <taxon>Roseobacteraceae</taxon>
        <taxon>Actibacterium</taxon>
    </lineage>
</organism>
<name>A0A840CI53_9RHOB</name>
<dbReference type="InterPro" id="IPR051329">
    <property type="entry name" value="NIR_SIR_4Fe-4S"/>
</dbReference>
<sequence>MSDPLIRGWCPGALRPMAAGDGLVVRVRPRMGRLSRAQAHGLGDAALAHGNGVIEMTSRANLQIRGVSEAALPALQADLRAVDLLDDTPEAEARRNIVLNPFRNVTRDAWFRDHEAMAQGLARGLATAGMPRLPGKFGFVVDADVRIRYLAGVSGDIRIESAWDDLIVRADGAELGRRVADEGAAVALALDIARWFAASGGIGADGRGRMHRHLAGGARLPDGLAGDTAPNPPAQPVHPGYYGGGLCVGAAFGQLPAHRLGWLVDRAQRGLFVTPFRMVHLCLPVGAAEIRAAGDLITASQDPMRRVFACTGAPGCPQALSATRNVATALARTLPAGKVLHVSGCAKGCAHPGPADITLTATAPYRFSLIRHGRAGDAPARHGVTTAQLFMSPDLMTEST</sequence>
<dbReference type="PANTHER" id="PTHR32439:SF9">
    <property type="entry name" value="BLR3264 PROTEIN"/>
    <property type="match status" value="1"/>
</dbReference>
<dbReference type="RefSeq" id="WP_054540034.1">
    <property type="nucleotide sequence ID" value="NZ_JACIEQ010000003.1"/>
</dbReference>
<keyword evidence="3" id="KW-0479">Metal-binding</keyword>
<accession>A0A840CI53</accession>
<keyword evidence="1" id="KW-0004">4Fe-4S</keyword>
<evidence type="ECO:0000313" key="9">
    <source>
        <dbReference type="Proteomes" id="UP000585681"/>
    </source>
</evidence>
<keyword evidence="5" id="KW-0408">Iron</keyword>
<protein>
    <submittedName>
        <fullName evidence="8">Precorrin-3B synthase</fullName>
        <ecNumber evidence="8">1.14.13.83</ecNumber>
    </submittedName>
</protein>
<gene>
    <name evidence="8" type="ORF">GGR17_002728</name>
</gene>
<dbReference type="Proteomes" id="UP000585681">
    <property type="component" value="Unassembled WGS sequence"/>
</dbReference>
<dbReference type="GO" id="GO:0043818">
    <property type="term" value="F:precorrin-3B synthase activity"/>
    <property type="evidence" value="ECO:0007669"/>
    <property type="project" value="UniProtKB-EC"/>
</dbReference>
<evidence type="ECO:0000313" key="8">
    <source>
        <dbReference type="EMBL" id="MBB4022909.1"/>
    </source>
</evidence>
<dbReference type="SUPFAM" id="SSF56014">
    <property type="entry name" value="Nitrite and sulphite reductase 4Fe-4S domain-like"/>
    <property type="match status" value="1"/>
</dbReference>
<dbReference type="GO" id="GO:0051539">
    <property type="term" value="F:4 iron, 4 sulfur cluster binding"/>
    <property type="evidence" value="ECO:0007669"/>
    <property type="project" value="UniProtKB-KW"/>
</dbReference>
<evidence type="ECO:0000256" key="2">
    <source>
        <dbReference type="ARBA" id="ARBA00022617"/>
    </source>
</evidence>
<dbReference type="PROSITE" id="PS00365">
    <property type="entry name" value="NIR_SIR"/>
    <property type="match status" value="1"/>
</dbReference>
<dbReference type="GO" id="GO:0020037">
    <property type="term" value="F:heme binding"/>
    <property type="evidence" value="ECO:0007669"/>
    <property type="project" value="InterPro"/>
</dbReference>
<feature type="domain" description="Nitrite/Sulfite reductase ferredoxin-like" evidence="7">
    <location>
        <begin position="16"/>
        <end position="82"/>
    </location>
</feature>
<dbReference type="InterPro" id="IPR045854">
    <property type="entry name" value="NO2/SO3_Rdtase_4Fe4S_sf"/>
</dbReference>
<keyword evidence="2" id="KW-0349">Heme</keyword>
<proteinExistence type="predicted"/>
<keyword evidence="4 8" id="KW-0560">Oxidoreductase</keyword>
<comment type="caution">
    <text evidence="8">The sequence shown here is derived from an EMBL/GenBank/DDBJ whole genome shotgun (WGS) entry which is preliminary data.</text>
</comment>
<dbReference type="InterPro" id="IPR006066">
    <property type="entry name" value="NO2/SO3_Rdtase_FeS/sirohaem_BS"/>
</dbReference>
<keyword evidence="6" id="KW-0411">Iron-sulfur</keyword>
<dbReference type="SUPFAM" id="SSF55124">
    <property type="entry name" value="Nitrite/Sulfite reductase N-terminal domain-like"/>
    <property type="match status" value="1"/>
</dbReference>
<dbReference type="InterPro" id="IPR005117">
    <property type="entry name" value="NiRdtase/SiRdtase_haem-b_fer"/>
</dbReference>
<dbReference type="Gene3D" id="3.90.480.20">
    <property type="match status" value="1"/>
</dbReference>
<evidence type="ECO:0000256" key="3">
    <source>
        <dbReference type="ARBA" id="ARBA00022723"/>
    </source>
</evidence>
<dbReference type="GO" id="GO:0046872">
    <property type="term" value="F:metal ion binding"/>
    <property type="evidence" value="ECO:0007669"/>
    <property type="project" value="UniProtKB-KW"/>
</dbReference>